<comment type="subcellular location">
    <subcellularLocation>
        <location evidence="1">Cell outer membrane</location>
    </subcellularLocation>
</comment>
<dbReference type="SUPFAM" id="SSF48452">
    <property type="entry name" value="TPR-like"/>
    <property type="match status" value="1"/>
</dbReference>
<dbReference type="Pfam" id="PF07980">
    <property type="entry name" value="SusD_RagB"/>
    <property type="match status" value="1"/>
</dbReference>
<organism evidence="8 9">
    <name type="scientific">Membranihabitans marinus</name>
    <dbReference type="NCBI Taxonomy" id="1227546"/>
    <lineage>
        <taxon>Bacteria</taxon>
        <taxon>Pseudomonadati</taxon>
        <taxon>Bacteroidota</taxon>
        <taxon>Saprospiria</taxon>
        <taxon>Saprospirales</taxon>
        <taxon>Saprospiraceae</taxon>
        <taxon>Membranihabitans</taxon>
    </lineage>
</organism>
<dbReference type="RefSeq" id="WP_222580830.1">
    <property type="nucleotide sequence ID" value="NZ_JAHVHU010000013.1"/>
</dbReference>
<dbReference type="AlphaFoldDB" id="A0A953LDV9"/>
<dbReference type="EMBL" id="JAHVHU010000013">
    <property type="protein sequence ID" value="MBY5959294.1"/>
    <property type="molecule type" value="Genomic_DNA"/>
</dbReference>
<evidence type="ECO:0000259" key="7">
    <source>
        <dbReference type="Pfam" id="PF14322"/>
    </source>
</evidence>
<evidence type="ECO:0000256" key="2">
    <source>
        <dbReference type="ARBA" id="ARBA00006275"/>
    </source>
</evidence>
<protein>
    <submittedName>
        <fullName evidence="8">RagB/SusD family nutrient uptake outer membrane protein</fullName>
    </submittedName>
</protein>
<comment type="similarity">
    <text evidence="2">Belongs to the SusD family.</text>
</comment>
<comment type="caution">
    <text evidence="8">The sequence shown here is derived from an EMBL/GenBank/DDBJ whole genome shotgun (WGS) entry which is preliminary data.</text>
</comment>
<evidence type="ECO:0000313" key="8">
    <source>
        <dbReference type="EMBL" id="MBY5959294.1"/>
    </source>
</evidence>
<evidence type="ECO:0000313" key="9">
    <source>
        <dbReference type="Proteomes" id="UP000753961"/>
    </source>
</evidence>
<proteinExistence type="inferred from homology"/>
<reference evidence="8" key="1">
    <citation type="submission" date="2021-06" db="EMBL/GenBank/DDBJ databases">
        <title>44 bacteria genomes isolated from Dapeng, Shenzhen.</title>
        <authorList>
            <person name="Zheng W."/>
            <person name="Yu S."/>
            <person name="Huang Y."/>
        </authorList>
    </citation>
    <scope>NUCLEOTIDE SEQUENCE</scope>
    <source>
        <strain evidence="8">DP5N28-2</strain>
    </source>
</reference>
<dbReference type="Pfam" id="PF14322">
    <property type="entry name" value="SusD-like_3"/>
    <property type="match status" value="1"/>
</dbReference>
<name>A0A953LDV9_9BACT</name>
<dbReference type="CDD" id="cd08977">
    <property type="entry name" value="SusD"/>
    <property type="match status" value="1"/>
</dbReference>
<dbReference type="InterPro" id="IPR033985">
    <property type="entry name" value="SusD-like_N"/>
</dbReference>
<dbReference type="Proteomes" id="UP000753961">
    <property type="component" value="Unassembled WGS sequence"/>
</dbReference>
<gene>
    <name evidence="8" type="ORF">KUV50_14170</name>
</gene>
<dbReference type="GO" id="GO:0009279">
    <property type="term" value="C:cell outer membrane"/>
    <property type="evidence" value="ECO:0007669"/>
    <property type="project" value="UniProtKB-SubCell"/>
</dbReference>
<evidence type="ECO:0000256" key="1">
    <source>
        <dbReference type="ARBA" id="ARBA00004442"/>
    </source>
</evidence>
<keyword evidence="9" id="KW-1185">Reference proteome</keyword>
<keyword evidence="5" id="KW-0998">Cell outer membrane</keyword>
<sequence length="501" mass="56270">MKNIIIVVASLLMFTGCDSLIDLKPPSELTYQGFWDSETGARAAHTGLYGTFRGEVYTFWALGALRSDIWGGQTYESPSSTDFIESNITVSTAPFGGWAGLYSDIHRLNDFISNVPEIDFVNIEDRDHMMGQAYGMRAFYYYTLLRTWGDVPISTIPFTEENPESLSKPRSAASEVMALIKADVQRSLDAFGDDDSFWEGQRVYWSKAATLTLKGDVFLWSGNLMGGGDADFNEALSALNQVGAMDVELLPSYANVFSTENENNKEFIFAFQFEQDQATNFYSLMTGRTTEIHPQFDQHGNSMADYVTNGANRFGPSETTLLRLDDHEDSRKDATFIQLYTDDNGGQGYRSYNAEKYFGSILNKFSGSVDGSLRIMDNDVPLYRYADVLLMIAEAKNLLGQDPSDEINQIRTRAYGDAYDATTHEYSSGTKAANTETILAERYKEFVGEGKRWWDLRRAGASYVFEHVPYLTSAEEYKLLLPITLDMIGRNPLLEQTPGYN</sequence>
<dbReference type="Gene3D" id="1.25.40.390">
    <property type="match status" value="1"/>
</dbReference>
<evidence type="ECO:0000259" key="6">
    <source>
        <dbReference type="Pfam" id="PF07980"/>
    </source>
</evidence>
<feature type="domain" description="RagB/SusD" evidence="6">
    <location>
        <begin position="240"/>
        <end position="500"/>
    </location>
</feature>
<evidence type="ECO:0000256" key="3">
    <source>
        <dbReference type="ARBA" id="ARBA00022729"/>
    </source>
</evidence>
<accession>A0A953LDV9</accession>
<evidence type="ECO:0000256" key="4">
    <source>
        <dbReference type="ARBA" id="ARBA00023136"/>
    </source>
</evidence>
<dbReference type="InterPro" id="IPR011990">
    <property type="entry name" value="TPR-like_helical_dom_sf"/>
</dbReference>
<feature type="domain" description="SusD-like N-terminal" evidence="7">
    <location>
        <begin position="76"/>
        <end position="193"/>
    </location>
</feature>
<keyword evidence="3" id="KW-0732">Signal</keyword>
<dbReference type="InterPro" id="IPR012944">
    <property type="entry name" value="SusD_RagB_dom"/>
</dbReference>
<evidence type="ECO:0000256" key="5">
    <source>
        <dbReference type="ARBA" id="ARBA00023237"/>
    </source>
</evidence>
<dbReference type="PROSITE" id="PS51257">
    <property type="entry name" value="PROKAR_LIPOPROTEIN"/>
    <property type="match status" value="1"/>
</dbReference>
<keyword evidence="4" id="KW-0472">Membrane</keyword>